<organism evidence="2 3">
    <name type="scientific">Candidatus Parvarchaeum acidophilus ARMAN-5</name>
    <dbReference type="NCBI Taxonomy" id="662762"/>
    <lineage>
        <taxon>Archaea</taxon>
        <taxon>Candidatus Parvarchaeota</taxon>
        <taxon>Candidatus Parvarchaeum</taxon>
    </lineage>
</organism>
<proteinExistence type="predicted"/>
<reference evidence="2 3" key="1">
    <citation type="journal article" date="2010" name="Proc. Natl. Acad. Sci. U.S.A.">
        <title>Enigmatic, ultrasmall, uncultivated Archaea.</title>
        <authorList>
            <person name="Baker B.J."/>
            <person name="Comolli L.R."/>
            <person name="Dick G.J."/>
            <person name="Hauser L.J."/>
            <person name="Hyatt D."/>
            <person name="Dill B.D."/>
            <person name="Land M.L."/>
            <person name="Verberkmoes N.C."/>
            <person name="Hettich R.L."/>
            <person name="Banfield J.F."/>
        </authorList>
    </citation>
    <scope>NUCLEOTIDE SEQUENCE [LARGE SCALE GENOMIC DNA]</scope>
</reference>
<keyword evidence="1" id="KW-1133">Transmembrane helix</keyword>
<dbReference type="InterPro" id="IPR036249">
    <property type="entry name" value="Thioredoxin-like_sf"/>
</dbReference>
<sequence>MQIKKIYYVYLALVIVVFITGAFLYYQNYKLQQLYAFHSTDLNMSGLCSPGKPTLVIYYADSCTTCTSTLDSFKNVTSLFGVWGNNTFYSGYFCAWAFNISNYNNNVSSNIPDSAVSLYNSIGENKIPLIIFNGEYYKIGGFRNNQTAYNDILNYICLSTNDSDPQCT</sequence>
<keyword evidence="1" id="KW-0472">Membrane</keyword>
<dbReference type="SUPFAM" id="SSF52833">
    <property type="entry name" value="Thioredoxin-like"/>
    <property type="match status" value="1"/>
</dbReference>
<evidence type="ECO:0008006" key="4">
    <source>
        <dbReference type="Google" id="ProtNLM"/>
    </source>
</evidence>
<name>D6GV20_PARA5</name>
<evidence type="ECO:0000313" key="3">
    <source>
        <dbReference type="Proteomes" id="UP000009376"/>
    </source>
</evidence>
<dbReference type="AlphaFoldDB" id="D6GV20"/>
<keyword evidence="1" id="KW-0812">Transmembrane</keyword>
<evidence type="ECO:0000256" key="1">
    <source>
        <dbReference type="SAM" id="Phobius"/>
    </source>
</evidence>
<evidence type="ECO:0000313" key="2">
    <source>
        <dbReference type="EMBL" id="EFD92947.1"/>
    </source>
</evidence>
<accession>D6GV20</accession>
<dbReference type="EMBL" id="GG745550">
    <property type="protein sequence ID" value="EFD92947.1"/>
    <property type="molecule type" value="Genomic_DNA"/>
</dbReference>
<dbReference type="Proteomes" id="UP000009376">
    <property type="component" value="Unassembled WGS sequence"/>
</dbReference>
<protein>
    <recommendedName>
        <fullName evidence="4">Thioredoxin domain-containing protein</fullName>
    </recommendedName>
</protein>
<gene>
    <name evidence="2" type="ORF">BJBARM5_0321</name>
</gene>
<feature type="transmembrane region" description="Helical" evidence="1">
    <location>
        <begin position="7"/>
        <end position="26"/>
    </location>
</feature>